<comment type="caution">
    <text evidence="2">The sequence shown here is derived from an EMBL/GenBank/DDBJ whole genome shotgun (WGS) entry which is preliminary data.</text>
</comment>
<accession>A0A502CQX7</accession>
<feature type="transmembrane region" description="Helical" evidence="1">
    <location>
        <begin position="47"/>
        <end position="65"/>
    </location>
</feature>
<proteinExistence type="predicted"/>
<dbReference type="AlphaFoldDB" id="A0A502CQX7"/>
<keyword evidence="1" id="KW-0812">Transmembrane</keyword>
<keyword evidence="1" id="KW-1133">Transmembrane helix</keyword>
<gene>
    <name evidence="2" type="ORF">EAH86_16320</name>
</gene>
<organism evidence="2 3">
    <name type="scientific">Pedococcus bigeumensis</name>
    <dbReference type="NCBI Taxonomy" id="433644"/>
    <lineage>
        <taxon>Bacteria</taxon>
        <taxon>Bacillati</taxon>
        <taxon>Actinomycetota</taxon>
        <taxon>Actinomycetes</taxon>
        <taxon>Micrococcales</taxon>
        <taxon>Intrasporangiaceae</taxon>
        <taxon>Pedococcus</taxon>
    </lineage>
</organism>
<feature type="transmembrane region" description="Helical" evidence="1">
    <location>
        <begin position="214"/>
        <end position="232"/>
    </location>
</feature>
<protein>
    <submittedName>
        <fullName evidence="2">ABC transporter permease</fullName>
    </submittedName>
</protein>
<dbReference type="Pfam" id="PF12679">
    <property type="entry name" value="ABC2_membrane_2"/>
    <property type="match status" value="1"/>
</dbReference>
<dbReference type="OrthoDB" id="3217553at2"/>
<dbReference type="Proteomes" id="UP000317722">
    <property type="component" value="Unassembled WGS sequence"/>
</dbReference>
<sequence>MSVAEAELAGTSHAPGIAALHPRRRRLSTRLLRSELRIIAGRRRNQAGLLVLAAVPIVMAIAVKMSTPRAGEGPDFLSSITSNGLFVPLAALSVEMAMFLPLAMSMLSGDAIAGEANLGTLRYLLTVPVNRTRLLLVKFASLCIGAVWGIAAVALPGAAIGIALFGTGPLTTLSGSQIGFGAAVWRLVLVILYLAAGLAGLAAVGLFISTLTEVPIAAAIALMVFTILSWILDSVPQLGWLHPWLLVDHWLAFGDLLRDPMAGGEIGRGLLTAAGYAVVFWLAAWARFAGKDITS</sequence>
<evidence type="ECO:0000313" key="3">
    <source>
        <dbReference type="Proteomes" id="UP000317722"/>
    </source>
</evidence>
<dbReference type="PANTHER" id="PTHR37305:SF1">
    <property type="entry name" value="MEMBRANE PROTEIN"/>
    <property type="match status" value="1"/>
</dbReference>
<dbReference type="EMBL" id="RCZM01000005">
    <property type="protein sequence ID" value="TPG15084.1"/>
    <property type="molecule type" value="Genomic_DNA"/>
</dbReference>
<feature type="transmembrane region" description="Helical" evidence="1">
    <location>
        <begin position="85"/>
        <end position="103"/>
    </location>
</feature>
<dbReference type="PANTHER" id="PTHR37305">
    <property type="entry name" value="INTEGRAL MEMBRANE PROTEIN-RELATED"/>
    <property type="match status" value="1"/>
</dbReference>
<keyword evidence="1" id="KW-0472">Membrane</keyword>
<dbReference type="RefSeq" id="WP_140742601.1">
    <property type="nucleotide sequence ID" value="NZ_RCZM01000005.1"/>
</dbReference>
<reference evidence="2 3" key="1">
    <citation type="journal article" date="2019" name="Environ. Microbiol.">
        <title>Species interactions and distinct microbial communities in high Arctic permafrost affected cryosols are associated with the CH4 and CO2 gas fluxes.</title>
        <authorList>
            <person name="Altshuler I."/>
            <person name="Hamel J."/>
            <person name="Turney S."/>
            <person name="Magnuson E."/>
            <person name="Levesque R."/>
            <person name="Greer C."/>
            <person name="Whyte L.G."/>
        </authorList>
    </citation>
    <scope>NUCLEOTIDE SEQUENCE [LARGE SCALE GENOMIC DNA]</scope>
    <source>
        <strain evidence="2 3">S9.3A</strain>
    </source>
</reference>
<feature type="transmembrane region" description="Helical" evidence="1">
    <location>
        <begin position="139"/>
        <end position="164"/>
    </location>
</feature>
<evidence type="ECO:0000313" key="2">
    <source>
        <dbReference type="EMBL" id="TPG15084.1"/>
    </source>
</evidence>
<name>A0A502CQX7_9MICO</name>
<dbReference type="GO" id="GO:0005886">
    <property type="term" value="C:plasma membrane"/>
    <property type="evidence" value="ECO:0007669"/>
    <property type="project" value="UniProtKB-SubCell"/>
</dbReference>
<dbReference type="GO" id="GO:0140359">
    <property type="term" value="F:ABC-type transporter activity"/>
    <property type="evidence" value="ECO:0007669"/>
    <property type="project" value="InterPro"/>
</dbReference>
<feature type="transmembrane region" description="Helical" evidence="1">
    <location>
        <begin position="269"/>
        <end position="288"/>
    </location>
</feature>
<feature type="transmembrane region" description="Helical" evidence="1">
    <location>
        <begin position="184"/>
        <end position="207"/>
    </location>
</feature>
<evidence type="ECO:0000256" key="1">
    <source>
        <dbReference type="SAM" id="Phobius"/>
    </source>
</evidence>
<keyword evidence="3" id="KW-1185">Reference proteome</keyword>